<evidence type="ECO:0000313" key="7">
    <source>
        <dbReference type="EMBL" id="SHG38717.1"/>
    </source>
</evidence>
<dbReference type="RefSeq" id="WP_073234827.1">
    <property type="nucleotide sequence ID" value="NZ_FQUQ01000005.1"/>
</dbReference>
<feature type="domain" description="Fatty acid hydroxylase" evidence="6">
    <location>
        <begin position="102"/>
        <end position="236"/>
    </location>
</feature>
<feature type="transmembrane region" description="Helical" evidence="5">
    <location>
        <begin position="16"/>
        <end position="35"/>
    </location>
</feature>
<evidence type="ECO:0000256" key="4">
    <source>
        <dbReference type="ARBA" id="ARBA00023136"/>
    </source>
</evidence>
<dbReference type="GO" id="GO:0016491">
    <property type="term" value="F:oxidoreductase activity"/>
    <property type="evidence" value="ECO:0007669"/>
    <property type="project" value="InterPro"/>
</dbReference>
<keyword evidence="3 5" id="KW-1133">Transmembrane helix</keyword>
<evidence type="ECO:0000256" key="3">
    <source>
        <dbReference type="ARBA" id="ARBA00022989"/>
    </source>
</evidence>
<dbReference type="EMBL" id="FQUQ01000005">
    <property type="protein sequence ID" value="SHG38717.1"/>
    <property type="molecule type" value="Genomic_DNA"/>
</dbReference>
<dbReference type="GO" id="GO:0005506">
    <property type="term" value="F:iron ion binding"/>
    <property type="evidence" value="ECO:0007669"/>
    <property type="project" value="InterPro"/>
</dbReference>
<comment type="subcellular location">
    <subcellularLocation>
        <location evidence="1">Membrane</location>
    </subcellularLocation>
</comment>
<dbReference type="Pfam" id="PF04116">
    <property type="entry name" value="FA_hydroxylase"/>
    <property type="match status" value="1"/>
</dbReference>
<dbReference type="Proteomes" id="UP000184287">
    <property type="component" value="Unassembled WGS sequence"/>
</dbReference>
<organism evidence="7 8">
    <name type="scientific">Pedobacter caeni</name>
    <dbReference type="NCBI Taxonomy" id="288992"/>
    <lineage>
        <taxon>Bacteria</taxon>
        <taxon>Pseudomonadati</taxon>
        <taxon>Bacteroidota</taxon>
        <taxon>Sphingobacteriia</taxon>
        <taxon>Sphingobacteriales</taxon>
        <taxon>Sphingobacteriaceae</taxon>
        <taxon>Pedobacter</taxon>
    </lineage>
</organism>
<reference evidence="8" key="1">
    <citation type="submission" date="2016-11" db="EMBL/GenBank/DDBJ databases">
        <authorList>
            <person name="Varghese N."/>
            <person name="Submissions S."/>
        </authorList>
    </citation>
    <scope>NUCLEOTIDE SEQUENCE [LARGE SCALE GENOMIC DNA]</scope>
    <source>
        <strain evidence="8">DSM 16990</strain>
    </source>
</reference>
<sequence>MEQAISIGSQIFSISILRYFLIAGIPFLLFYRFFSTKLKNLKIQHKSASSKDFIREILHSVQSTAIMAVIAYLVIYTPFRNYTLIYTNIGEYSWWWIPLSAVIGLVIHDTYFYWMHRLLHHPKLFRHTHLLHHKSTNPSPWTSYSFHFTEGVAETGILVLLVFILPLHPLAIALFTISGFIINVYGHLGYEVAPKWFRHSPLFELLNTSVHHNIHHSKFKGNYGLYFRFWDRLMNTEHPDYVKSYDEIQERRFGTESRQTREELSP</sequence>
<name>A0A1M5JDU3_9SPHI</name>
<dbReference type="OrthoDB" id="9770329at2"/>
<evidence type="ECO:0000256" key="2">
    <source>
        <dbReference type="ARBA" id="ARBA00022692"/>
    </source>
</evidence>
<dbReference type="GO" id="GO:0016020">
    <property type="term" value="C:membrane"/>
    <property type="evidence" value="ECO:0007669"/>
    <property type="project" value="UniProtKB-SubCell"/>
</dbReference>
<evidence type="ECO:0000256" key="5">
    <source>
        <dbReference type="SAM" id="Phobius"/>
    </source>
</evidence>
<dbReference type="PANTHER" id="PTHR11863">
    <property type="entry name" value="STEROL DESATURASE"/>
    <property type="match status" value="1"/>
</dbReference>
<evidence type="ECO:0000259" key="6">
    <source>
        <dbReference type="Pfam" id="PF04116"/>
    </source>
</evidence>
<accession>A0A1M5JDU3</accession>
<gene>
    <name evidence="7" type="ORF">SAMN04488522_105308</name>
</gene>
<keyword evidence="4 5" id="KW-0472">Membrane</keyword>
<protein>
    <submittedName>
        <fullName evidence="7">Sterol desaturase/sphingolipid hydroxylase, fatty acid hydroxylase superfamily</fullName>
    </submittedName>
</protein>
<dbReference type="AlphaFoldDB" id="A0A1M5JDU3"/>
<feature type="transmembrane region" description="Helical" evidence="5">
    <location>
        <begin position="95"/>
        <end position="114"/>
    </location>
</feature>
<feature type="transmembrane region" description="Helical" evidence="5">
    <location>
        <begin position="56"/>
        <end position="75"/>
    </location>
</feature>
<keyword evidence="8" id="KW-1185">Reference proteome</keyword>
<keyword evidence="2 5" id="KW-0812">Transmembrane</keyword>
<evidence type="ECO:0000256" key="1">
    <source>
        <dbReference type="ARBA" id="ARBA00004370"/>
    </source>
</evidence>
<dbReference type="STRING" id="288992.SAMN04488522_105308"/>
<dbReference type="GO" id="GO:0008610">
    <property type="term" value="P:lipid biosynthetic process"/>
    <property type="evidence" value="ECO:0007669"/>
    <property type="project" value="InterPro"/>
</dbReference>
<dbReference type="InterPro" id="IPR050307">
    <property type="entry name" value="Sterol_Desaturase_Related"/>
</dbReference>
<evidence type="ECO:0000313" key="8">
    <source>
        <dbReference type="Proteomes" id="UP000184287"/>
    </source>
</evidence>
<dbReference type="InterPro" id="IPR006694">
    <property type="entry name" value="Fatty_acid_hydroxylase"/>
</dbReference>
<proteinExistence type="predicted"/>